<dbReference type="Proteomes" id="UP001220324">
    <property type="component" value="Unassembled WGS sequence"/>
</dbReference>
<keyword evidence="4 8" id="KW-1133">Transmembrane helix</keyword>
<dbReference type="PANTHER" id="PTHR21212:SF0">
    <property type="entry name" value="SEIPIN"/>
    <property type="match status" value="1"/>
</dbReference>
<keyword evidence="2 8" id="KW-0812">Transmembrane</keyword>
<comment type="subcellular location">
    <subcellularLocation>
        <location evidence="1">Endoplasmic reticulum membrane</location>
        <topology evidence="1">Multi-pass membrane protein</topology>
    </subcellularLocation>
</comment>
<dbReference type="GO" id="GO:0005789">
    <property type="term" value="C:endoplasmic reticulum membrane"/>
    <property type="evidence" value="ECO:0007669"/>
    <property type="project" value="UniProtKB-SubCell"/>
</dbReference>
<dbReference type="PANTHER" id="PTHR21212">
    <property type="entry name" value="BERNARDINELLI-SEIP CONGENITAL LIPODYSTROPHY 2 HOMOLOG BSCL2 PROTEIN"/>
    <property type="match status" value="1"/>
</dbReference>
<dbReference type="InterPro" id="IPR009617">
    <property type="entry name" value="Seipin"/>
</dbReference>
<dbReference type="GO" id="GO:0140042">
    <property type="term" value="P:lipid droplet formation"/>
    <property type="evidence" value="ECO:0007669"/>
    <property type="project" value="UniProtKB-ARBA"/>
</dbReference>
<evidence type="ECO:0000256" key="8">
    <source>
        <dbReference type="SAM" id="Phobius"/>
    </source>
</evidence>
<evidence type="ECO:0000256" key="7">
    <source>
        <dbReference type="SAM" id="MobiDB-lite"/>
    </source>
</evidence>
<evidence type="ECO:0000256" key="5">
    <source>
        <dbReference type="ARBA" id="ARBA00023098"/>
    </source>
</evidence>
<feature type="transmembrane region" description="Helical" evidence="8">
    <location>
        <begin position="245"/>
        <end position="270"/>
    </location>
</feature>
<name>A0AAD6CYN6_9EURO</name>
<evidence type="ECO:0000256" key="3">
    <source>
        <dbReference type="ARBA" id="ARBA00022824"/>
    </source>
</evidence>
<dbReference type="Pfam" id="PF06775">
    <property type="entry name" value="Seipin"/>
    <property type="match status" value="1"/>
</dbReference>
<accession>A0AAD6CYN6</accession>
<evidence type="ECO:0008006" key="11">
    <source>
        <dbReference type="Google" id="ProtNLM"/>
    </source>
</evidence>
<comment type="caution">
    <text evidence="9">The sequence shown here is derived from an EMBL/GenBank/DDBJ whole genome shotgun (WGS) entry which is preliminary data.</text>
</comment>
<keyword evidence="6 8" id="KW-0472">Membrane</keyword>
<feature type="region of interest" description="Disordered" evidence="7">
    <location>
        <begin position="285"/>
        <end position="358"/>
    </location>
</feature>
<keyword evidence="5" id="KW-0443">Lipid metabolism</keyword>
<dbReference type="AlphaFoldDB" id="A0AAD6CYN6"/>
<dbReference type="EMBL" id="JAQIZZ010000005">
    <property type="protein sequence ID" value="KAJ5541363.1"/>
    <property type="molecule type" value="Genomic_DNA"/>
</dbReference>
<keyword evidence="10" id="KW-1185">Reference proteome</keyword>
<dbReference type="GO" id="GO:0006629">
    <property type="term" value="P:lipid metabolic process"/>
    <property type="evidence" value="ECO:0007669"/>
    <property type="project" value="UniProtKB-KW"/>
</dbReference>
<evidence type="ECO:0000256" key="6">
    <source>
        <dbReference type="ARBA" id="ARBA00023136"/>
    </source>
</evidence>
<keyword evidence="3" id="KW-0256">Endoplasmic reticulum</keyword>
<gene>
    <name evidence="9" type="ORF">N7494_006439</name>
</gene>
<evidence type="ECO:0000256" key="2">
    <source>
        <dbReference type="ARBA" id="ARBA00022692"/>
    </source>
</evidence>
<feature type="transmembrane region" description="Helical" evidence="8">
    <location>
        <begin position="41"/>
        <end position="68"/>
    </location>
</feature>
<evidence type="ECO:0000313" key="10">
    <source>
        <dbReference type="Proteomes" id="UP001220324"/>
    </source>
</evidence>
<proteinExistence type="predicted"/>
<evidence type="ECO:0000256" key="4">
    <source>
        <dbReference type="ARBA" id="ARBA00022989"/>
    </source>
</evidence>
<dbReference type="CDD" id="cd23995">
    <property type="entry name" value="Seipin_BSCL2_like"/>
    <property type="match status" value="1"/>
</dbReference>
<protein>
    <recommendedName>
        <fullName evidence="11">Adipose-regulatory protein-domain-containing protein</fullName>
    </recommendedName>
</protein>
<evidence type="ECO:0000256" key="1">
    <source>
        <dbReference type="ARBA" id="ARBA00004477"/>
    </source>
</evidence>
<sequence>MADSEYTDDETEYEGPSSQAVIWDAFWTPLRMLFSKTAFRIYLNTLLFIGATLLLVGISGIAYGIFYLRFIPTVGVDRVVHLQFGDANPWGTASLDPEFVSSLPYDVAVALDMPRTPSNLEVGNFMIDLTLYSPQTSSVLPTSANSLNPISQSRRPAILTYSSPMVDVARRMARLPLYVVGWRREAETLDIPMMEKVEFARGARNLPQSLRLEIQSDGKLQIYSARVEFRARFTGLRWFMYRWKLTSFVIFSSMFWTVSMASASLTWFLLNLVLRSEPVSTDEIKDEERDIVKEESETEDISSSSGAVKIKEEPEEQGSSSLLQSYLAGDEGAIGSGLEDPEERGIQKRRSHLSGYDS</sequence>
<reference evidence="9 10" key="1">
    <citation type="journal article" date="2023" name="IMA Fungus">
        <title>Comparative genomic study of the Penicillium genus elucidates a diverse pangenome and 15 lateral gene transfer events.</title>
        <authorList>
            <person name="Petersen C."/>
            <person name="Sorensen T."/>
            <person name="Nielsen M.R."/>
            <person name="Sondergaard T.E."/>
            <person name="Sorensen J.L."/>
            <person name="Fitzpatrick D.A."/>
            <person name="Frisvad J.C."/>
            <person name="Nielsen K.L."/>
        </authorList>
    </citation>
    <scope>NUCLEOTIDE SEQUENCE [LARGE SCALE GENOMIC DNA]</scope>
    <source>
        <strain evidence="9 10">IBT 35679</strain>
    </source>
</reference>
<evidence type="ECO:0000313" key="9">
    <source>
        <dbReference type="EMBL" id="KAJ5541363.1"/>
    </source>
</evidence>
<organism evidence="9 10">
    <name type="scientific">Penicillium frequentans</name>
    <dbReference type="NCBI Taxonomy" id="3151616"/>
    <lineage>
        <taxon>Eukaryota</taxon>
        <taxon>Fungi</taxon>
        <taxon>Dikarya</taxon>
        <taxon>Ascomycota</taxon>
        <taxon>Pezizomycotina</taxon>
        <taxon>Eurotiomycetes</taxon>
        <taxon>Eurotiomycetidae</taxon>
        <taxon>Eurotiales</taxon>
        <taxon>Aspergillaceae</taxon>
        <taxon>Penicillium</taxon>
    </lineage>
</organism>
<feature type="compositionally biased region" description="Basic and acidic residues" evidence="7">
    <location>
        <begin position="285"/>
        <end position="295"/>
    </location>
</feature>